<dbReference type="EMBL" id="VIGV01000013">
    <property type="protein sequence ID" value="TWS22002.1"/>
    <property type="molecule type" value="Genomic_DNA"/>
</dbReference>
<dbReference type="RefSeq" id="WP_146437570.1">
    <property type="nucleotide sequence ID" value="NZ_VIGV01000013.1"/>
</dbReference>
<evidence type="ECO:0000313" key="3">
    <source>
        <dbReference type="EMBL" id="TWS22002.1"/>
    </source>
</evidence>
<keyword evidence="2" id="KW-1133">Transmembrane helix</keyword>
<keyword evidence="2" id="KW-0812">Transmembrane</keyword>
<feature type="transmembrane region" description="Helical" evidence="2">
    <location>
        <begin position="56"/>
        <end position="75"/>
    </location>
</feature>
<evidence type="ECO:0000313" key="4">
    <source>
        <dbReference type="Proteomes" id="UP000319792"/>
    </source>
</evidence>
<keyword evidence="2" id="KW-0472">Membrane</keyword>
<evidence type="ECO:0000256" key="2">
    <source>
        <dbReference type="SAM" id="Phobius"/>
    </source>
</evidence>
<dbReference type="OrthoDB" id="4775263at2"/>
<feature type="region of interest" description="Disordered" evidence="1">
    <location>
        <begin position="1"/>
        <end position="39"/>
    </location>
</feature>
<name>A0A5C5RHJ5_9ACTN</name>
<dbReference type="AlphaFoldDB" id="A0A5C5RHJ5"/>
<organism evidence="3 4">
    <name type="scientific">Tsukamurella sputi</name>
    <dbReference type="NCBI Taxonomy" id="2591848"/>
    <lineage>
        <taxon>Bacteria</taxon>
        <taxon>Bacillati</taxon>
        <taxon>Actinomycetota</taxon>
        <taxon>Actinomycetes</taxon>
        <taxon>Mycobacteriales</taxon>
        <taxon>Tsukamurellaceae</taxon>
        <taxon>Tsukamurella</taxon>
    </lineage>
</organism>
<keyword evidence="4" id="KW-1185">Reference proteome</keyword>
<accession>A0A5C5RHJ5</accession>
<reference evidence="3 4" key="1">
    <citation type="submission" date="2019-06" db="EMBL/GenBank/DDBJ databases">
        <authorList>
            <person name="Teng J.L.L."/>
            <person name="Lee H.H."/>
            <person name="Lau S.K.P."/>
            <person name="Woo P.C.Y."/>
        </authorList>
    </citation>
    <scope>NUCLEOTIDE SEQUENCE [LARGE SCALE GENOMIC DNA]</scope>
    <source>
        <strain evidence="3 4">HKU70</strain>
    </source>
</reference>
<reference evidence="3 4" key="2">
    <citation type="submission" date="2019-08" db="EMBL/GenBank/DDBJ databases">
        <title>Tsukamurella conjunctivitidis sp. nov., Tsukamurella assacharolytica sp. nov. and Tsukamurella sputae sp. nov. isolated from patients with conjunctivitis, bacteraemia (lymphoma) and respiratory infection (sputum) in Hong Kong.</title>
        <authorList>
            <person name="Fok K.M.N."/>
            <person name="Fong J.Y.H."/>
        </authorList>
    </citation>
    <scope>NUCLEOTIDE SEQUENCE [LARGE SCALE GENOMIC DNA]</scope>
    <source>
        <strain evidence="3 4">HKU70</strain>
    </source>
</reference>
<evidence type="ECO:0000256" key="1">
    <source>
        <dbReference type="SAM" id="MobiDB-lite"/>
    </source>
</evidence>
<proteinExistence type="predicted"/>
<gene>
    <name evidence="3" type="ORF">FK268_21865</name>
</gene>
<protein>
    <submittedName>
        <fullName evidence="3">Uncharacterized protein</fullName>
    </submittedName>
</protein>
<sequence length="324" mass="33565">MSYDENPLDRISSGPAPTGPSPWRSNRLPTGSPYAGGGLYGTGDVKRRRRLGRAGWITLIIAVALIAGAVGWAAVSKPSAPGFASPIGAGPGAPPAAPSIEQLTASGLFTTALTSPNCSLPPLQATREAVEAFARTGTDCLAAVWGLRRGRVLVFSAPDNLSPGPGCFTGKPVTSIGTCGDDLDLNYDAAIRGAGSQAGPLLVWLAISVAERAETRAGQSADMSALIRLAGESSPVGLDHQRRRHLQTLCLAGATIRRLVDHGIARADVAQASAQARSWRRPGGTPEATSALPETAQAWFDRGSDSPTQEVCRTAWTVPAEQVS</sequence>
<comment type="caution">
    <text evidence="3">The sequence shown here is derived from an EMBL/GenBank/DDBJ whole genome shotgun (WGS) entry which is preliminary data.</text>
</comment>
<dbReference type="Proteomes" id="UP000319792">
    <property type="component" value="Unassembled WGS sequence"/>
</dbReference>